<dbReference type="AlphaFoldDB" id="C7ZCL1"/>
<evidence type="ECO:0000313" key="3">
    <source>
        <dbReference type="Proteomes" id="UP000005206"/>
    </source>
</evidence>
<dbReference type="eggNOG" id="ENOG502T3HY">
    <property type="taxonomic scope" value="Eukaryota"/>
</dbReference>
<reference evidence="2 3" key="1">
    <citation type="journal article" date="2009" name="PLoS Genet.">
        <title>The genome of Nectria haematococca: contribution of supernumerary chromosomes to gene expansion.</title>
        <authorList>
            <person name="Coleman J.J."/>
            <person name="Rounsley S.D."/>
            <person name="Rodriguez-Carres M."/>
            <person name="Kuo A."/>
            <person name="Wasmann C.C."/>
            <person name="Grimwood J."/>
            <person name="Schmutz J."/>
            <person name="Taga M."/>
            <person name="White G.J."/>
            <person name="Zhou S."/>
            <person name="Schwartz D.C."/>
            <person name="Freitag M."/>
            <person name="Ma L.J."/>
            <person name="Danchin E.G."/>
            <person name="Henrissat B."/>
            <person name="Coutinho P.M."/>
            <person name="Nelson D.R."/>
            <person name="Straney D."/>
            <person name="Napoli C.A."/>
            <person name="Barker B.M."/>
            <person name="Gribskov M."/>
            <person name="Rep M."/>
            <person name="Kroken S."/>
            <person name="Molnar I."/>
            <person name="Rensing C."/>
            <person name="Kennell J.C."/>
            <person name="Zamora J."/>
            <person name="Farman M.L."/>
            <person name="Selker E.U."/>
            <person name="Salamov A."/>
            <person name="Shapiro H."/>
            <person name="Pangilinan J."/>
            <person name="Lindquist E."/>
            <person name="Lamers C."/>
            <person name="Grigoriev I.V."/>
            <person name="Geiser D.M."/>
            <person name="Covert S.F."/>
            <person name="Temporini E."/>
            <person name="Vanetten H.D."/>
        </authorList>
    </citation>
    <scope>NUCLEOTIDE SEQUENCE [LARGE SCALE GENOMIC DNA]</scope>
    <source>
        <strain evidence="3">ATCC MYA-4622 / CBS 123669 / FGSC 9596 / NRRL 45880 / 77-13-4</strain>
    </source>
</reference>
<dbReference type="Gene3D" id="2.40.10.10">
    <property type="entry name" value="Trypsin-like serine proteases"/>
    <property type="match status" value="1"/>
</dbReference>
<accession>C7ZCL1</accession>
<dbReference type="Proteomes" id="UP000005206">
    <property type="component" value="Chromosome 2"/>
</dbReference>
<feature type="compositionally biased region" description="Polar residues" evidence="1">
    <location>
        <begin position="8"/>
        <end position="28"/>
    </location>
</feature>
<dbReference type="OrthoDB" id="5424209at2759"/>
<dbReference type="RefSeq" id="XP_003044100.1">
    <property type="nucleotide sequence ID" value="XM_003044054.1"/>
</dbReference>
<keyword evidence="3" id="KW-1185">Reference proteome</keyword>
<name>C7ZCL1_FUSV7</name>
<evidence type="ECO:0000256" key="1">
    <source>
        <dbReference type="SAM" id="MobiDB-lite"/>
    </source>
</evidence>
<dbReference type="GeneID" id="9670425"/>
<proteinExistence type="predicted"/>
<dbReference type="InterPro" id="IPR009003">
    <property type="entry name" value="Peptidase_S1_PA"/>
</dbReference>
<dbReference type="InterPro" id="IPR043504">
    <property type="entry name" value="Peptidase_S1_PA_chymotrypsin"/>
</dbReference>
<dbReference type="HOGENOM" id="CLU_1768591_0_0_1"/>
<dbReference type="KEGG" id="nhe:NECHADRAFT_77089"/>
<dbReference type="EMBL" id="GG698918">
    <property type="protein sequence ID" value="EEU38387.1"/>
    <property type="molecule type" value="Genomic_DNA"/>
</dbReference>
<feature type="region of interest" description="Disordered" evidence="1">
    <location>
        <begin position="1"/>
        <end position="35"/>
    </location>
</feature>
<dbReference type="STRING" id="660122.C7ZCL1"/>
<sequence length="147" mass="15607">MNAEVPCRSNSPVMDPGSSSRNQTQPNSVWKFGETSGPTNGTFNEYKLVCTIKDDAHVTGTPRCYSEEFVIAGSDIYSQGQSGRFCGPGDSGSVVCDARGQVIGLLFGGQVPGRTTGYGLVMPIEDVFEDIKASSEGQIEDIRIASS</sequence>
<protein>
    <recommendedName>
        <fullName evidence="4">Peptidase S1 domain-containing protein</fullName>
    </recommendedName>
</protein>
<dbReference type="VEuPathDB" id="FungiDB:NECHADRAFT_77089"/>
<evidence type="ECO:0008006" key="4">
    <source>
        <dbReference type="Google" id="ProtNLM"/>
    </source>
</evidence>
<dbReference type="SUPFAM" id="SSF50494">
    <property type="entry name" value="Trypsin-like serine proteases"/>
    <property type="match status" value="1"/>
</dbReference>
<evidence type="ECO:0000313" key="2">
    <source>
        <dbReference type="EMBL" id="EEU38387.1"/>
    </source>
</evidence>
<organism evidence="2 3">
    <name type="scientific">Fusarium vanettenii (strain ATCC MYA-4622 / CBS 123669 / FGSC 9596 / NRRL 45880 / 77-13-4)</name>
    <name type="common">Fusarium solani subsp. pisi</name>
    <dbReference type="NCBI Taxonomy" id="660122"/>
    <lineage>
        <taxon>Eukaryota</taxon>
        <taxon>Fungi</taxon>
        <taxon>Dikarya</taxon>
        <taxon>Ascomycota</taxon>
        <taxon>Pezizomycotina</taxon>
        <taxon>Sordariomycetes</taxon>
        <taxon>Hypocreomycetidae</taxon>
        <taxon>Hypocreales</taxon>
        <taxon>Nectriaceae</taxon>
        <taxon>Fusarium</taxon>
        <taxon>Fusarium solani species complex</taxon>
        <taxon>Fusarium vanettenii</taxon>
    </lineage>
</organism>
<gene>
    <name evidence="2" type="ORF">NECHADRAFT_77089</name>
</gene>
<dbReference type="InParanoid" id="C7ZCL1"/>